<evidence type="ECO:0000256" key="3">
    <source>
        <dbReference type="ARBA" id="ARBA00022692"/>
    </source>
</evidence>
<comment type="caution">
    <text evidence="7">The sequence shown here is derived from an EMBL/GenBank/DDBJ whole genome shotgun (WGS) entry which is preliminary data.</text>
</comment>
<evidence type="ECO:0000256" key="2">
    <source>
        <dbReference type="ARBA" id="ARBA00009773"/>
    </source>
</evidence>
<dbReference type="EMBL" id="VWXX01000004">
    <property type="protein sequence ID" value="KAA6186661.1"/>
    <property type="molecule type" value="Genomic_DNA"/>
</dbReference>
<evidence type="ECO:0000256" key="1">
    <source>
        <dbReference type="ARBA" id="ARBA00004141"/>
    </source>
</evidence>
<feature type="transmembrane region" description="Helical" evidence="6">
    <location>
        <begin position="261"/>
        <end position="279"/>
    </location>
</feature>
<name>A0A5M8FS07_9GAMM</name>
<keyword evidence="8" id="KW-1185">Reference proteome</keyword>
<feature type="transmembrane region" description="Helical" evidence="6">
    <location>
        <begin position="299"/>
        <end position="325"/>
    </location>
</feature>
<keyword evidence="5 6" id="KW-0472">Membrane</keyword>
<evidence type="ECO:0000313" key="8">
    <source>
        <dbReference type="Proteomes" id="UP000322981"/>
    </source>
</evidence>
<feature type="transmembrane region" description="Helical" evidence="6">
    <location>
        <begin position="7"/>
        <end position="27"/>
    </location>
</feature>
<dbReference type="Pfam" id="PF01594">
    <property type="entry name" value="AI-2E_transport"/>
    <property type="match status" value="1"/>
</dbReference>
<keyword evidence="4 6" id="KW-1133">Transmembrane helix</keyword>
<feature type="transmembrane region" description="Helical" evidence="6">
    <location>
        <begin position="223"/>
        <end position="254"/>
    </location>
</feature>
<accession>A0A5M8FS07</accession>
<evidence type="ECO:0000256" key="6">
    <source>
        <dbReference type="SAM" id="Phobius"/>
    </source>
</evidence>
<evidence type="ECO:0000256" key="5">
    <source>
        <dbReference type="ARBA" id="ARBA00023136"/>
    </source>
</evidence>
<feature type="transmembrane region" description="Helical" evidence="6">
    <location>
        <begin position="144"/>
        <end position="163"/>
    </location>
</feature>
<dbReference type="RefSeq" id="WP_150090907.1">
    <property type="nucleotide sequence ID" value="NZ_JBFUOH010000052.1"/>
</dbReference>
<comment type="subcellular location">
    <subcellularLocation>
        <location evidence="1">Membrane</location>
        <topology evidence="1">Multi-pass membrane protein</topology>
    </subcellularLocation>
</comment>
<dbReference type="OrthoDB" id="9799225at2"/>
<gene>
    <name evidence="7" type="ORF">F2Q65_04630</name>
</gene>
<organism evidence="7 8">
    <name type="scientific">Thiohalocapsa marina</name>
    <dbReference type="NCBI Taxonomy" id="424902"/>
    <lineage>
        <taxon>Bacteria</taxon>
        <taxon>Pseudomonadati</taxon>
        <taxon>Pseudomonadota</taxon>
        <taxon>Gammaproteobacteria</taxon>
        <taxon>Chromatiales</taxon>
        <taxon>Chromatiaceae</taxon>
        <taxon>Thiohalocapsa</taxon>
    </lineage>
</organism>
<evidence type="ECO:0000313" key="7">
    <source>
        <dbReference type="EMBL" id="KAA6186661.1"/>
    </source>
</evidence>
<dbReference type="InterPro" id="IPR002549">
    <property type="entry name" value="AI-2E-like"/>
</dbReference>
<feature type="transmembrane region" description="Helical" evidence="6">
    <location>
        <begin position="63"/>
        <end position="87"/>
    </location>
</feature>
<dbReference type="AlphaFoldDB" id="A0A5M8FS07"/>
<dbReference type="PANTHER" id="PTHR21716:SF64">
    <property type="entry name" value="AI-2 TRANSPORT PROTEIN TQSA"/>
    <property type="match status" value="1"/>
</dbReference>
<comment type="similarity">
    <text evidence="2">Belongs to the autoinducer-2 exporter (AI-2E) (TC 2.A.86) family.</text>
</comment>
<dbReference type="Proteomes" id="UP000322981">
    <property type="component" value="Unassembled WGS sequence"/>
</dbReference>
<sequence length="354" mass="37971">MSLPASFSAPARGLIVAAAIAVLIIVLQHAASLLTPVLLAVFIAVIATPPLRWMRRRGLPKWLALALVVFVLVEIGSLLAVLSTGALEGFRDSMPTYQERFLALSENLGSWLEGLGVEGSRAAIPDLLDPDRVNGLVRLMLTNAGSLVGNGLLVLLATVFILLEAPSLPAKLRAAFNLPEQGQQRLIKLVGLVNRYMLIKALTSLGTALLIGIWLWLLDLDFIVIWVLLAFLLNFVPVIGSWIMGIPAILLALVQADLQTAMLTALGYMIVNVGIGNIIEPRVMGHGLGISSLVVFLSLMFWGWLFGTVGVFLSVPLTMAVIIALDASPQTRPIAILLGPEIKAESMSETRAEP</sequence>
<evidence type="ECO:0000256" key="4">
    <source>
        <dbReference type="ARBA" id="ARBA00022989"/>
    </source>
</evidence>
<protein>
    <submittedName>
        <fullName evidence="7">AI-2E family transporter</fullName>
    </submittedName>
</protein>
<dbReference type="GO" id="GO:0016020">
    <property type="term" value="C:membrane"/>
    <property type="evidence" value="ECO:0007669"/>
    <property type="project" value="UniProtKB-SubCell"/>
</dbReference>
<proteinExistence type="inferred from homology"/>
<dbReference type="PANTHER" id="PTHR21716">
    <property type="entry name" value="TRANSMEMBRANE PROTEIN"/>
    <property type="match status" value="1"/>
</dbReference>
<reference evidence="7 8" key="1">
    <citation type="submission" date="2019-09" db="EMBL/GenBank/DDBJ databases">
        <title>Whole-genome sequence of the purple sulfur bacterium Thiohalocapsa marina DSM 19078.</title>
        <authorList>
            <person name="Kyndt J.A."/>
            <person name="Meyer T.E."/>
        </authorList>
    </citation>
    <scope>NUCLEOTIDE SEQUENCE [LARGE SCALE GENOMIC DNA]</scope>
    <source>
        <strain evidence="7 8">DSM 19078</strain>
    </source>
</reference>
<dbReference type="GO" id="GO:0055085">
    <property type="term" value="P:transmembrane transport"/>
    <property type="evidence" value="ECO:0007669"/>
    <property type="project" value="TreeGrafter"/>
</dbReference>
<keyword evidence="3 6" id="KW-0812">Transmembrane</keyword>
<feature type="transmembrane region" description="Helical" evidence="6">
    <location>
        <begin position="197"/>
        <end position="217"/>
    </location>
</feature>